<keyword evidence="2" id="KW-1185">Reference proteome</keyword>
<protein>
    <submittedName>
        <fullName evidence="1">Uncharacterized protein</fullName>
    </submittedName>
</protein>
<sequence>MEIPTSAPKPKTALSVKRVEALHQQRQHLLHLKIVDLLDSYQSR</sequence>
<name>A0A1L8WRS2_9ENTE</name>
<dbReference type="AlphaFoldDB" id="A0A1L8WRS2"/>
<gene>
    <name evidence="1" type="ORF">RV14_GL000948</name>
</gene>
<accession>A0A1L8WRS2</accession>
<dbReference type="EMBL" id="JXLB01000002">
    <property type="protein sequence ID" value="OJG83714.1"/>
    <property type="molecule type" value="Genomic_DNA"/>
</dbReference>
<dbReference type="Proteomes" id="UP000182152">
    <property type="component" value="Unassembled WGS sequence"/>
</dbReference>
<comment type="caution">
    <text evidence="1">The sequence shown here is derived from an EMBL/GenBank/DDBJ whole genome shotgun (WGS) entry which is preliminary data.</text>
</comment>
<evidence type="ECO:0000313" key="2">
    <source>
        <dbReference type="Proteomes" id="UP000182152"/>
    </source>
</evidence>
<organism evidence="1 2">
    <name type="scientific">Enterococcus ratti</name>
    <dbReference type="NCBI Taxonomy" id="150033"/>
    <lineage>
        <taxon>Bacteria</taxon>
        <taxon>Bacillati</taxon>
        <taxon>Bacillota</taxon>
        <taxon>Bacilli</taxon>
        <taxon>Lactobacillales</taxon>
        <taxon>Enterococcaceae</taxon>
        <taxon>Enterococcus</taxon>
    </lineage>
</organism>
<evidence type="ECO:0000313" key="1">
    <source>
        <dbReference type="EMBL" id="OJG83714.1"/>
    </source>
</evidence>
<proteinExistence type="predicted"/>
<reference evidence="1 2" key="1">
    <citation type="submission" date="2014-12" db="EMBL/GenBank/DDBJ databases">
        <title>Draft genome sequences of 29 type strains of Enterococci.</title>
        <authorList>
            <person name="Zhong Z."/>
            <person name="Sun Z."/>
            <person name="Liu W."/>
            <person name="Zhang W."/>
            <person name="Zhang H."/>
        </authorList>
    </citation>
    <scope>NUCLEOTIDE SEQUENCE [LARGE SCALE GENOMIC DNA]</scope>
    <source>
        <strain evidence="1 2">DSM 15687</strain>
    </source>
</reference>